<dbReference type="Pfam" id="PF00436">
    <property type="entry name" value="SSB"/>
    <property type="match status" value="1"/>
</dbReference>
<dbReference type="GO" id="GO:0006260">
    <property type="term" value="P:DNA replication"/>
    <property type="evidence" value="ECO:0007669"/>
    <property type="project" value="InterPro"/>
</dbReference>
<name>A0A5B2WPL3_9PSEU</name>
<dbReference type="SUPFAM" id="SSF50249">
    <property type="entry name" value="Nucleic acid-binding proteins"/>
    <property type="match status" value="1"/>
</dbReference>
<evidence type="ECO:0000256" key="2">
    <source>
        <dbReference type="PROSITE-ProRule" id="PRU00252"/>
    </source>
</evidence>
<evidence type="ECO:0000256" key="1">
    <source>
        <dbReference type="ARBA" id="ARBA00023125"/>
    </source>
</evidence>
<reference evidence="4 5" key="1">
    <citation type="submission" date="2019-09" db="EMBL/GenBank/DDBJ databases">
        <title>Goodfellowia gen. nov., a new genus of the Pseudonocardineae related to Actinoalloteichus, containing Goodfellowia coeruleoviolacea gen. nov., comb. nov. gen. nov., comb. nov.</title>
        <authorList>
            <person name="Labeda D."/>
        </authorList>
    </citation>
    <scope>NUCLEOTIDE SEQUENCE [LARGE SCALE GENOMIC DNA]</scope>
    <source>
        <strain evidence="4 5">AN110305</strain>
    </source>
</reference>
<comment type="caution">
    <text evidence="4">The sequence shown here is derived from an EMBL/GenBank/DDBJ whole genome shotgun (WGS) entry which is preliminary data.</text>
</comment>
<dbReference type="RefSeq" id="WP_149854273.1">
    <property type="nucleotide sequence ID" value="NZ_VUOB01000075.1"/>
</dbReference>
<evidence type="ECO:0000256" key="3">
    <source>
        <dbReference type="RuleBase" id="RU000524"/>
    </source>
</evidence>
<gene>
    <name evidence="4" type="primary">ssb</name>
    <name evidence="4" type="ORF">F0L68_35435</name>
</gene>
<keyword evidence="5" id="KW-1185">Reference proteome</keyword>
<proteinExistence type="predicted"/>
<protein>
    <recommendedName>
        <fullName evidence="3">Single-stranded DNA-binding protein</fullName>
    </recommendedName>
</protein>
<dbReference type="InterPro" id="IPR011344">
    <property type="entry name" value="ssDNA-bd"/>
</dbReference>
<dbReference type="PANTHER" id="PTHR10302:SF27">
    <property type="entry name" value="SINGLE-STRANDED DNA-BINDING PROTEIN"/>
    <property type="match status" value="1"/>
</dbReference>
<dbReference type="CDD" id="cd04496">
    <property type="entry name" value="SSB_OBF"/>
    <property type="match status" value="1"/>
</dbReference>
<evidence type="ECO:0000313" key="5">
    <source>
        <dbReference type="Proteomes" id="UP000323454"/>
    </source>
</evidence>
<reference evidence="4 5" key="2">
    <citation type="submission" date="2019-09" db="EMBL/GenBank/DDBJ databases">
        <authorList>
            <person name="Jin C."/>
        </authorList>
    </citation>
    <scope>NUCLEOTIDE SEQUENCE [LARGE SCALE GENOMIC DNA]</scope>
    <source>
        <strain evidence="4 5">AN110305</strain>
    </source>
</reference>
<dbReference type="Proteomes" id="UP000323454">
    <property type="component" value="Unassembled WGS sequence"/>
</dbReference>
<dbReference type="PROSITE" id="PS50935">
    <property type="entry name" value="SSB"/>
    <property type="match status" value="1"/>
</dbReference>
<sequence>MNEQTIHGHITADPVIRFAKSGCTVATFTIAVNRRRYTNGSWSDLPTVFHNVVCFAQLADNVGATLHKGFAVTVSGEWGDDSYTPDGSDRIIRRIKFEANDVAVSLRFATAALPVKSS</sequence>
<dbReference type="AlphaFoldDB" id="A0A5B2WPL3"/>
<keyword evidence="1 2" id="KW-0238">DNA-binding</keyword>
<dbReference type="InterPro" id="IPR012340">
    <property type="entry name" value="NA-bd_OB-fold"/>
</dbReference>
<organism evidence="4 5">
    <name type="scientific">Solihabitans fulvus</name>
    <dbReference type="NCBI Taxonomy" id="1892852"/>
    <lineage>
        <taxon>Bacteria</taxon>
        <taxon>Bacillati</taxon>
        <taxon>Actinomycetota</taxon>
        <taxon>Actinomycetes</taxon>
        <taxon>Pseudonocardiales</taxon>
        <taxon>Pseudonocardiaceae</taxon>
        <taxon>Solihabitans</taxon>
    </lineage>
</organism>
<dbReference type="GO" id="GO:0003697">
    <property type="term" value="F:single-stranded DNA binding"/>
    <property type="evidence" value="ECO:0007669"/>
    <property type="project" value="InterPro"/>
</dbReference>
<dbReference type="InterPro" id="IPR000424">
    <property type="entry name" value="Primosome_PriB/ssb"/>
</dbReference>
<dbReference type="Gene3D" id="2.40.50.140">
    <property type="entry name" value="Nucleic acid-binding proteins"/>
    <property type="match status" value="1"/>
</dbReference>
<dbReference type="OrthoDB" id="9809878at2"/>
<accession>A0A5B2WPL3</accession>
<dbReference type="PANTHER" id="PTHR10302">
    <property type="entry name" value="SINGLE-STRANDED DNA-BINDING PROTEIN"/>
    <property type="match status" value="1"/>
</dbReference>
<evidence type="ECO:0000313" key="4">
    <source>
        <dbReference type="EMBL" id="KAA2252349.1"/>
    </source>
</evidence>
<dbReference type="GO" id="GO:0009295">
    <property type="term" value="C:nucleoid"/>
    <property type="evidence" value="ECO:0007669"/>
    <property type="project" value="TreeGrafter"/>
</dbReference>
<dbReference type="EMBL" id="VUOB01000075">
    <property type="protein sequence ID" value="KAA2252349.1"/>
    <property type="molecule type" value="Genomic_DNA"/>
</dbReference>
<feature type="non-terminal residue" evidence="4">
    <location>
        <position position="118"/>
    </location>
</feature>
<dbReference type="NCBIfam" id="TIGR00621">
    <property type="entry name" value="ssb"/>
    <property type="match status" value="1"/>
</dbReference>